<proteinExistence type="predicted"/>
<dbReference type="GO" id="GO:0005634">
    <property type="term" value="C:nucleus"/>
    <property type="evidence" value="ECO:0007669"/>
    <property type="project" value="TreeGrafter"/>
</dbReference>
<evidence type="ECO:0000256" key="5">
    <source>
        <dbReference type="SAM" id="Coils"/>
    </source>
</evidence>
<dbReference type="PANTHER" id="PTHR12801">
    <property type="entry name" value="RNA EXONUCLEASE REXO1 / RECO3 FAMILY MEMBER-RELATED"/>
    <property type="match status" value="1"/>
</dbReference>
<dbReference type="Pfam" id="PF00929">
    <property type="entry name" value="RNase_T"/>
    <property type="match status" value="1"/>
</dbReference>
<evidence type="ECO:0000256" key="1">
    <source>
        <dbReference type="ARBA" id="ARBA00022722"/>
    </source>
</evidence>
<evidence type="ECO:0000313" key="8">
    <source>
        <dbReference type="EMBL" id="KAJ6030733.1"/>
    </source>
</evidence>
<dbReference type="SMART" id="SM00355">
    <property type="entry name" value="ZnF_C2H2"/>
    <property type="match status" value="2"/>
</dbReference>
<evidence type="ECO:0000256" key="3">
    <source>
        <dbReference type="ARBA" id="ARBA00022839"/>
    </source>
</evidence>
<dbReference type="InterPro" id="IPR013087">
    <property type="entry name" value="Znf_C2H2_type"/>
</dbReference>
<dbReference type="CDD" id="cd22265">
    <property type="entry name" value="UDM1_RNF168"/>
    <property type="match status" value="1"/>
</dbReference>
<protein>
    <recommendedName>
        <fullName evidence="7">C2H2-type domain-containing protein</fullName>
    </recommendedName>
</protein>
<feature type="region of interest" description="Disordered" evidence="6">
    <location>
        <begin position="54"/>
        <end position="94"/>
    </location>
</feature>
<dbReference type="PROSITE" id="PS50157">
    <property type="entry name" value="ZINC_FINGER_C2H2_2"/>
    <property type="match status" value="1"/>
</dbReference>
<keyword evidence="4" id="KW-0863">Zinc-finger</keyword>
<dbReference type="InterPro" id="IPR036397">
    <property type="entry name" value="RNaseH_sf"/>
</dbReference>
<dbReference type="InterPro" id="IPR013520">
    <property type="entry name" value="Ribonucl_H"/>
</dbReference>
<keyword evidence="1" id="KW-0540">Nuclease</keyword>
<dbReference type="InterPro" id="IPR012337">
    <property type="entry name" value="RNaseH-like_sf"/>
</dbReference>
<dbReference type="GO" id="GO:0006364">
    <property type="term" value="P:rRNA processing"/>
    <property type="evidence" value="ECO:0007669"/>
    <property type="project" value="TreeGrafter"/>
</dbReference>
<keyword evidence="3" id="KW-0269">Exonuclease</keyword>
<reference evidence="8" key="2">
    <citation type="submission" date="2023-01" db="EMBL/GenBank/DDBJ databases">
        <authorList>
            <person name="Petersen C."/>
        </authorList>
    </citation>
    <scope>NUCLEOTIDE SEQUENCE</scope>
    <source>
        <strain evidence="8">IBT 15450</strain>
    </source>
</reference>
<dbReference type="SMART" id="SM00479">
    <property type="entry name" value="EXOIII"/>
    <property type="match status" value="1"/>
</dbReference>
<keyword evidence="9" id="KW-1185">Reference proteome</keyword>
<dbReference type="Gene3D" id="3.30.420.10">
    <property type="entry name" value="Ribonuclease H-like superfamily/Ribonuclease H"/>
    <property type="match status" value="1"/>
</dbReference>
<keyword evidence="4" id="KW-0862">Zinc</keyword>
<dbReference type="CDD" id="cd06137">
    <property type="entry name" value="DEDDh_RNase"/>
    <property type="match status" value="1"/>
</dbReference>
<keyword evidence="5" id="KW-0175">Coiled coil</keyword>
<dbReference type="GO" id="GO:0003676">
    <property type="term" value="F:nucleic acid binding"/>
    <property type="evidence" value="ECO:0007669"/>
    <property type="project" value="InterPro"/>
</dbReference>
<keyword evidence="4" id="KW-0479">Metal-binding</keyword>
<organism evidence="8 9">
    <name type="scientific">Penicillium canescens</name>
    <dbReference type="NCBI Taxonomy" id="5083"/>
    <lineage>
        <taxon>Eukaryota</taxon>
        <taxon>Fungi</taxon>
        <taxon>Dikarya</taxon>
        <taxon>Ascomycota</taxon>
        <taxon>Pezizomycotina</taxon>
        <taxon>Eurotiomycetes</taxon>
        <taxon>Eurotiomycetidae</taxon>
        <taxon>Eurotiales</taxon>
        <taxon>Aspergillaceae</taxon>
        <taxon>Penicillium</taxon>
    </lineage>
</organism>
<evidence type="ECO:0000256" key="4">
    <source>
        <dbReference type="PROSITE-ProRule" id="PRU00042"/>
    </source>
</evidence>
<dbReference type="PROSITE" id="PS00028">
    <property type="entry name" value="ZINC_FINGER_C2H2_1"/>
    <property type="match status" value="1"/>
</dbReference>
<dbReference type="PANTHER" id="PTHR12801:SF114">
    <property type="entry name" value="EXONUCLEASE, PUTATIVE (AFU_ORTHOLOGUE AFUA_7G00870)-RELATED"/>
    <property type="match status" value="1"/>
</dbReference>
<feature type="domain" description="C2H2-type" evidence="7">
    <location>
        <begin position="34"/>
        <end position="61"/>
    </location>
</feature>
<feature type="coiled-coil region" evidence="5">
    <location>
        <begin position="405"/>
        <end position="451"/>
    </location>
</feature>
<evidence type="ECO:0000313" key="9">
    <source>
        <dbReference type="Proteomes" id="UP001219568"/>
    </source>
</evidence>
<dbReference type="GO" id="GO:0000027">
    <property type="term" value="P:ribosomal large subunit assembly"/>
    <property type="evidence" value="ECO:0007669"/>
    <property type="project" value="TreeGrafter"/>
</dbReference>
<dbReference type="InterPro" id="IPR047021">
    <property type="entry name" value="REXO1/3/4-like"/>
</dbReference>
<dbReference type="EMBL" id="JAQJZL010000014">
    <property type="protein sequence ID" value="KAJ6030733.1"/>
    <property type="molecule type" value="Genomic_DNA"/>
</dbReference>
<evidence type="ECO:0000259" key="7">
    <source>
        <dbReference type="PROSITE" id="PS50157"/>
    </source>
</evidence>
<dbReference type="AlphaFoldDB" id="A0AAD6N4W7"/>
<dbReference type="SUPFAM" id="SSF53098">
    <property type="entry name" value="Ribonuclease H-like"/>
    <property type="match status" value="1"/>
</dbReference>
<reference evidence="8" key="1">
    <citation type="journal article" date="2023" name="IMA Fungus">
        <title>Comparative genomic study of the Penicillium genus elucidates a diverse pangenome and 15 lateral gene transfer events.</title>
        <authorList>
            <person name="Petersen C."/>
            <person name="Sorensen T."/>
            <person name="Nielsen M.R."/>
            <person name="Sondergaard T.E."/>
            <person name="Sorensen J.L."/>
            <person name="Fitzpatrick D.A."/>
            <person name="Frisvad J.C."/>
            <person name="Nielsen K.L."/>
        </authorList>
    </citation>
    <scope>NUCLEOTIDE SEQUENCE</scope>
    <source>
        <strain evidence="8">IBT 15450</strain>
    </source>
</reference>
<name>A0AAD6N4W7_PENCN</name>
<evidence type="ECO:0000256" key="2">
    <source>
        <dbReference type="ARBA" id="ARBA00022801"/>
    </source>
</evidence>
<dbReference type="GO" id="GO:0008270">
    <property type="term" value="F:zinc ion binding"/>
    <property type="evidence" value="ECO:0007669"/>
    <property type="project" value="UniProtKB-KW"/>
</dbReference>
<comment type="caution">
    <text evidence="8">The sequence shown here is derived from an EMBL/GenBank/DDBJ whole genome shotgun (WGS) entry which is preliminary data.</text>
</comment>
<keyword evidence="2" id="KW-0378">Hydrolase</keyword>
<dbReference type="Proteomes" id="UP001219568">
    <property type="component" value="Unassembled WGS sequence"/>
</dbReference>
<accession>A0AAD6N4W7</accession>
<gene>
    <name evidence="8" type="ORF">N7460_010999</name>
</gene>
<dbReference type="GO" id="GO:0004527">
    <property type="term" value="F:exonuclease activity"/>
    <property type="evidence" value="ECO:0007669"/>
    <property type="project" value="UniProtKB-KW"/>
</dbReference>
<evidence type="ECO:0000256" key="6">
    <source>
        <dbReference type="SAM" id="MobiDB-lite"/>
    </source>
</evidence>
<sequence length="455" mass="50946">MADGTVFFCPGCQRDDFKSLKAVKIHFEAKVHKIFCNPCQKDFTNVWSLLQHAQKHQQPRQKMDDPSRSSSVISPPPRSSRKRASKQTPNPLSAEPILEPVLCTVALPVSPEPRSPVDLATGSMVAAEPNLTSELQDLKLQLETLALQPLALQRISHHAILGAEERALSLRYLLLHCHGKARLQAQGYTVGIVAEDKRKRPSIPNSLFRHTPVALSGKGTERKAVVLDCEMVQVANGRRELAYVTAVDFLSGEVLLDHYVQPTAKVVHWDSRYSGVTCSAMNKAVRNGQAIHGWQLVRELLWRFVDPVTVLIGHSLNNDLDVLGIIHPKIVDTSILTSEAVFNDLLPGQALPRTWSLKTLTKELAGYDIQAGKQGHSAFEDTMATRDILIWCIRNQKLWGMWSAEVRGQEKIRALEREIAKLQAKLEQEKKNQEESRKERDKEKLEFLKLAAGLS</sequence>